<dbReference type="AlphaFoldDB" id="A0A1E5VWG2"/>
<dbReference type="PROSITE" id="PS50089">
    <property type="entry name" value="ZF_RING_2"/>
    <property type="match status" value="1"/>
</dbReference>
<keyword evidence="11" id="KW-0472">Membrane</keyword>
<dbReference type="GO" id="GO:0008270">
    <property type="term" value="F:zinc ion binding"/>
    <property type="evidence" value="ECO:0007669"/>
    <property type="project" value="UniProtKB-KW"/>
</dbReference>
<name>A0A1E5VWG2_9POAL</name>
<accession>A0A1E5VWG2</accession>
<keyword evidence="6" id="KW-0479">Metal-binding</keyword>
<comment type="caution">
    <text evidence="14">The sequence shown here is derived from an EMBL/GenBank/DDBJ whole genome shotgun (WGS) entry which is preliminary data.</text>
</comment>
<evidence type="ECO:0000256" key="12">
    <source>
        <dbReference type="PROSITE-ProRule" id="PRU00175"/>
    </source>
</evidence>
<keyword evidence="8" id="KW-0833">Ubl conjugation pathway</keyword>
<dbReference type="Proteomes" id="UP000095767">
    <property type="component" value="Unassembled WGS sequence"/>
</dbReference>
<evidence type="ECO:0000256" key="11">
    <source>
        <dbReference type="ARBA" id="ARBA00023136"/>
    </source>
</evidence>
<evidence type="ECO:0000256" key="7">
    <source>
        <dbReference type="ARBA" id="ARBA00022771"/>
    </source>
</evidence>
<evidence type="ECO:0000256" key="6">
    <source>
        <dbReference type="ARBA" id="ARBA00022723"/>
    </source>
</evidence>
<dbReference type="EC" id="2.3.2.27" evidence="3"/>
<dbReference type="PANTHER" id="PTHR45977">
    <property type="entry name" value="TARGET OF ERK KINASE MPK-1"/>
    <property type="match status" value="1"/>
</dbReference>
<sequence>MADATMERSLAAAIDSSVAATASTLIWLVPPQYQHYHHRFQEQEPPGYDDGHITGDVVAALLDEISPRDSDLDEWILERPTTQQMLLLAMASLQQDLDIMRIISQLEEAGEASYPNSGSAAVANQLGKQTFRAAGGGNDDGSVDHQSCGGITCACSICLEDFEDGEEIGVVPCWGRHEFHTNCITKWLGQYSNMCPLCRHALPTSVVSS</sequence>
<dbReference type="SUPFAM" id="SSF57850">
    <property type="entry name" value="RING/U-box"/>
    <property type="match status" value="1"/>
</dbReference>
<reference evidence="14 15" key="1">
    <citation type="submission" date="2016-09" db="EMBL/GenBank/DDBJ databases">
        <title>The draft genome of Dichanthelium oligosanthes: A C3 panicoid grass species.</title>
        <authorList>
            <person name="Studer A.J."/>
            <person name="Schnable J.C."/>
            <person name="Brutnell T.P."/>
        </authorList>
    </citation>
    <scope>NUCLEOTIDE SEQUENCE [LARGE SCALE GENOMIC DNA]</scope>
    <source>
        <strain evidence="15">cv. Kellogg 1175</strain>
        <tissue evidence="14">Leaf</tissue>
    </source>
</reference>
<keyword evidence="7 12" id="KW-0863">Zinc-finger</keyword>
<dbReference type="GO" id="GO:0016020">
    <property type="term" value="C:membrane"/>
    <property type="evidence" value="ECO:0007669"/>
    <property type="project" value="UniProtKB-SubCell"/>
</dbReference>
<comment type="subcellular location">
    <subcellularLocation>
        <location evidence="2">Membrane</location>
        <topology evidence="2">Multi-pass membrane protein</topology>
    </subcellularLocation>
</comment>
<evidence type="ECO:0000256" key="5">
    <source>
        <dbReference type="ARBA" id="ARBA00022692"/>
    </source>
</evidence>
<dbReference type="STRING" id="888268.A0A1E5VWG2"/>
<feature type="domain" description="RING-type" evidence="13">
    <location>
        <begin position="155"/>
        <end position="199"/>
    </location>
</feature>
<dbReference type="EMBL" id="LWDX02027556">
    <property type="protein sequence ID" value="OEL29458.1"/>
    <property type="molecule type" value="Genomic_DNA"/>
</dbReference>
<evidence type="ECO:0000256" key="3">
    <source>
        <dbReference type="ARBA" id="ARBA00012483"/>
    </source>
</evidence>
<evidence type="ECO:0000259" key="13">
    <source>
        <dbReference type="PROSITE" id="PS50089"/>
    </source>
</evidence>
<keyword evidence="9" id="KW-0862">Zinc</keyword>
<dbReference type="GO" id="GO:0061630">
    <property type="term" value="F:ubiquitin protein ligase activity"/>
    <property type="evidence" value="ECO:0007669"/>
    <property type="project" value="UniProtKB-EC"/>
</dbReference>
<dbReference type="GO" id="GO:0006511">
    <property type="term" value="P:ubiquitin-dependent protein catabolic process"/>
    <property type="evidence" value="ECO:0007669"/>
    <property type="project" value="TreeGrafter"/>
</dbReference>
<keyword evidence="4" id="KW-0808">Transferase</keyword>
<evidence type="ECO:0000256" key="2">
    <source>
        <dbReference type="ARBA" id="ARBA00004141"/>
    </source>
</evidence>
<dbReference type="GO" id="GO:0016567">
    <property type="term" value="P:protein ubiquitination"/>
    <property type="evidence" value="ECO:0007669"/>
    <property type="project" value="TreeGrafter"/>
</dbReference>
<dbReference type="InterPro" id="IPR001841">
    <property type="entry name" value="Znf_RING"/>
</dbReference>
<dbReference type="SMART" id="SM00184">
    <property type="entry name" value="RING"/>
    <property type="match status" value="1"/>
</dbReference>
<comment type="catalytic activity">
    <reaction evidence="1">
        <text>S-ubiquitinyl-[E2 ubiquitin-conjugating enzyme]-L-cysteine + [acceptor protein]-L-lysine = [E2 ubiquitin-conjugating enzyme]-L-cysteine + N(6)-ubiquitinyl-[acceptor protein]-L-lysine.</text>
        <dbReference type="EC" id="2.3.2.27"/>
    </reaction>
</comment>
<evidence type="ECO:0000256" key="8">
    <source>
        <dbReference type="ARBA" id="ARBA00022786"/>
    </source>
</evidence>
<keyword evidence="5" id="KW-0812">Transmembrane</keyword>
<evidence type="ECO:0000256" key="10">
    <source>
        <dbReference type="ARBA" id="ARBA00022989"/>
    </source>
</evidence>
<dbReference type="Pfam" id="PF13639">
    <property type="entry name" value="zf-RING_2"/>
    <property type="match status" value="1"/>
</dbReference>
<dbReference type="InterPro" id="IPR013083">
    <property type="entry name" value="Znf_RING/FYVE/PHD"/>
</dbReference>
<keyword evidence="15" id="KW-1185">Reference proteome</keyword>
<organism evidence="14 15">
    <name type="scientific">Dichanthelium oligosanthes</name>
    <dbReference type="NCBI Taxonomy" id="888268"/>
    <lineage>
        <taxon>Eukaryota</taxon>
        <taxon>Viridiplantae</taxon>
        <taxon>Streptophyta</taxon>
        <taxon>Embryophyta</taxon>
        <taxon>Tracheophyta</taxon>
        <taxon>Spermatophyta</taxon>
        <taxon>Magnoliopsida</taxon>
        <taxon>Liliopsida</taxon>
        <taxon>Poales</taxon>
        <taxon>Poaceae</taxon>
        <taxon>PACMAD clade</taxon>
        <taxon>Panicoideae</taxon>
        <taxon>Panicodae</taxon>
        <taxon>Paniceae</taxon>
        <taxon>Dichantheliinae</taxon>
        <taxon>Dichanthelium</taxon>
    </lineage>
</organism>
<evidence type="ECO:0000256" key="9">
    <source>
        <dbReference type="ARBA" id="ARBA00022833"/>
    </source>
</evidence>
<dbReference type="OrthoDB" id="1244524at2759"/>
<dbReference type="CDD" id="cd16454">
    <property type="entry name" value="RING-H2_PA-TM-RING"/>
    <property type="match status" value="1"/>
</dbReference>
<keyword evidence="10" id="KW-1133">Transmembrane helix</keyword>
<evidence type="ECO:0000256" key="4">
    <source>
        <dbReference type="ARBA" id="ARBA00022679"/>
    </source>
</evidence>
<evidence type="ECO:0000313" key="15">
    <source>
        <dbReference type="Proteomes" id="UP000095767"/>
    </source>
</evidence>
<gene>
    <name evidence="14" type="ORF">BAE44_0009522</name>
</gene>
<evidence type="ECO:0000256" key="1">
    <source>
        <dbReference type="ARBA" id="ARBA00000900"/>
    </source>
</evidence>
<evidence type="ECO:0000313" key="14">
    <source>
        <dbReference type="EMBL" id="OEL29458.1"/>
    </source>
</evidence>
<dbReference type="PANTHER" id="PTHR45977:SF4">
    <property type="entry name" value="RING-TYPE DOMAIN-CONTAINING PROTEIN"/>
    <property type="match status" value="1"/>
</dbReference>
<protein>
    <recommendedName>
        <fullName evidence="3">RING-type E3 ubiquitin transferase</fullName>
        <ecNumber evidence="3">2.3.2.27</ecNumber>
    </recommendedName>
</protein>
<proteinExistence type="predicted"/>
<dbReference type="Gene3D" id="3.30.40.10">
    <property type="entry name" value="Zinc/RING finger domain, C3HC4 (zinc finger)"/>
    <property type="match status" value="1"/>
</dbReference>